<sequence>MMKGSKRGFKTVNDTMTRTELALLNMHGLKIDKRENLIADAHEYLETELKEIEGVNPETAKESMEFILLCAKKVENENNSPESLKEMLYELVIGGENVIENTDEPKDVDDFLDLLGMMEELCFFLSHCPQNEDDTKKEYVELSEKAGEEKSRLEFEQYKAMGGEGTLDEYLAEIDTKTTVGV</sequence>
<gene>
    <name evidence="1" type="ORF">ASTO00021_LOCUS10055</name>
</gene>
<accession>A0A7S3LS50</accession>
<dbReference type="EMBL" id="HBIN01013318">
    <property type="protein sequence ID" value="CAE0439894.1"/>
    <property type="molecule type" value="Transcribed_RNA"/>
</dbReference>
<evidence type="ECO:0000313" key="1">
    <source>
        <dbReference type="EMBL" id="CAE0439894.1"/>
    </source>
</evidence>
<protein>
    <submittedName>
        <fullName evidence="1">Uncharacterized protein</fullName>
    </submittedName>
</protein>
<organism evidence="1">
    <name type="scientific">Aplanochytrium stocchinoi</name>
    <dbReference type="NCBI Taxonomy" id="215587"/>
    <lineage>
        <taxon>Eukaryota</taxon>
        <taxon>Sar</taxon>
        <taxon>Stramenopiles</taxon>
        <taxon>Bigyra</taxon>
        <taxon>Labyrinthulomycetes</taxon>
        <taxon>Thraustochytrida</taxon>
        <taxon>Thraustochytriidae</taxon>
        <taxon>Aplanochytrium</taxon>
    </lineage>
</organism>
<proteinExistence type="predicted"/>
<name>A0A7S3LS50_9STRA</name>
<reference evidence="1" key="1">
    <citation type="submission" date="2021-01" db="EMBL/GenBank/DDBJ databases">
        <authorList>
            <person name="Corre E."/>
            <person name="Pelletier E."/>
            <person name="Niang G."/>
            <person name="Scheremetjew M."/>
            <person name="Finn R."/>
            <person name="Kale V."/>
            <person name="Holt S."/>
            <person name="Cochrane G."/>
            <person name="Meng A."/>
            <person name="Brown T."/>
            <person name="Cohen L."/>
        </authorList>
    </citation>
    <scope>NUCLEOTIDE SEQUENCE</scope>
    <source>
        <strain evidence="1">GSBS06</strain>
    </source>
</reference>
<dbReference type="AlphaFoldDB" id="A0A7S3LS50"/>